<gene>
    <name evidence="5" type="primary">TNIP3</name>
</gene>
<reference evidence="5" key="1">
    <citation type="submission" date="2025-08" db="UniProtKB">
        <authorList>
            <consortium name="RefSeq"/>
        </authorList>
    </citation>
    <scope>IDENTIFICATION</scope>
    <source>
        <tissue evidence="5">Blood</tissue>
    </source>
</reference>
<evidence type="ECO:0000313" key="5">
    <source>
        <dbReference type="RefSeq" id="XP_060542434.1"/>
    </source>
</evidence>
<dbReference type="Proteomes" id="UP001652622">
    <property type="component" value="Unplaced"/>
</dbReference>
<evidence type="ECO:0000256" key="1">
    <source>
        <dbReference type="ARBA" id="ARBA00023054"/>
    </source>
</evidence>
<proteinExistence type="predicted"/>
<sequence length="326" mass="38755">MHNSQSSDSERCDSVELDDKIRILIRKNDTPESCKKPEDSSCALNCIFTKNLTDTPLQQKIISLEKQKQELLSVNNQWDQHSRQMKQHYEKKITQMKAKLETMQKIVRDLERERYQTQEECKRLGDFMRSRLMQEMKDKNTLRKENRFLKQETTRSSTKNMFYECEINRLNKSLLDILKHQNASSQSSHVEALNKNCNQEEMGMQIELLWEQVQIYEEDFKKERSERERLSEEKELLQKLNEQSQSQLNKLKSQIKHYQRENEFLQKQVKQQAQDFQALTEKYFSRQQLFVPSCLNCGNCGLLQPSCEPQITLGSFGANRKQQQPL</sequence>
<evidence type="ECO:0000256" key="2">
    <source>
        <dbReference type="SAM" id="Coils"/>
    </source>
</evidence>
<evidence type="ECO:0000259" key="3">
    <source>
        <dbReference type="Pfam" id="PF16516"/>
    </source>
</evidence>
<evidence type="ECO:0000313" key="4">
    <source>
        <dbReference type="Proteomes" id="UP001652622"/>
    </source>
</evidence>
<dbReference type="PANTHER" id="PTHR31882:SF2">
    <property type="entry name" value="TNFAIP3-INTERACTING PROTEIN 3"/>
    <property type="match status" value="1"/>
</dbReference>
<feature type="coiled-coil region" evidence="2">
    <location>
        <begin position="86"/>
        <end position="152"/>
    </location>
</feature>
<dbReference type="Pfam" id="PF16516">
    <property type="entry name" value="CC2-LZ"/>
    <property type="match status" value="1"/>
</dbReference>
<feature type="coiled-coil region" evidence="2">
    <location>
        <begin position="213"/>
        <end position="282"/>
    </location>
</feature>
<dbReference type="PANTHER" id="PTHR31882">
    <property type="entry name" value="TNFAIP3-INTERACTING PROTEIN COILED COIL FAMILY MEMBER"/>
    <property type="match status" value="1"/>
</dbReference>
<keyword evidence="1 2" id="KW-0175">Coiled coil</keyword>
<keyword evidence="4" id="KW-1185">Reference proteome</keyword>
<dbReference type="InterPro" id="IPR032419">
    <property type="entry name" value="CC2-LZ_dom"/>
</dbReference>
<dbReference type="Gene3D" id="1.20.5.990">
    <property type="entry name" value="Nemo cc2-lz domain - 1d5 darpin complex"/>
    <property type="match status" value="1"/>
</dbReference>
<protein>
    <submittedName>
        <fullName evidence="5">TNFAIP3-interacting protein 3</fullName>
    </submittedName>
</protein>
<dbReference type="GeneID" id="117654631"/>
<organism evidence="4 5">
    <name type="scientific">Pantherophis guttatus</name>
    <name type="common">Corn snake</name>
    <name type="synonym">Elaphe guttata</name>
    <dbReference type="NCBI Taxonomy" id="94885"/>
    <lineage>
        <taxon>Eukaryota</taxon>
        <taxon>Metazoa</taxon>
        <taxon>Chordata</taxon>
        <taxon>Craniata</taxon>
        <taxon>Vertebrata</taxon>
        <taxon>Euteleostomi</taxon>
        <taxon>Lepidosauria</taxon>
        <taxon>Squamata</taxon>
        <taxon>Bifurcata</taxon>
        <taxon>Unidentata</taxon>
        <taxon>Episquamata</taxon>
        <taxon>Toxicofera</taxon>
        <taxon>Serpentes</taxon>
        <taxon>Colubroidea</taxon>
        <taxon>Colubridae</taxon>
        <taxon>Colubrinae</taxon>
        <taxon>Pantherophis</taxon>
    </lineage>
</organism>
<name>A0ABM3Z244_PANGU</name>
<accession>A0ABM3Z244</accession>
<feature type="domain" description="NF-kappa-B essential modulator NEMO CC2-LZ" evidence="3">
    <location>
        <begin position="153"/>
        <end position="252"/>
    </location>
</feature>
<dbReference type="RefSeq" id="XP_060542434.1">
    <property type="nucleotide sequence ID" value="XM_060686451.1"/>
</dbReference>